<feature type="coiled-coil region" evidence="8">
    <location>
        <begin position="77"/>
        <end position="104"/>
    </location>
</feature>
<evidence type="ECO:0000256" key="3">
    <source>
        <dbReference type="ARBA" id="ARBA00022490"/>
    </source>
</evidence>
<dbReference type="GO" id="GO:0005856">
    <property type="term" value="C:cytoskeleton"/>
    <property type="evidence" value="ECO:0007669"/>
    <property type="project" value="UniProtKB-SubCell"/>
</dbReference>
<reference evidence="10" key="1">
    <citation type="submission" date="2022-03" db="EMBL/GenBank/DDBJ databases">
        <authorList>
            <person name="Alioto T."/>
            <person name="Alioto T."/>
            <person name="Gomez Garrido J."/>
        </authorList>
    </citation>
    <scope>NUCLEOTIDE SEQUENCE</scope>
</reference>
<dbReference type="GO" id="GO:0005929">
    <property type="term" value="C:cilium"/>
    <property type="evidence" value="ECO:0007669"/>
    <property type="project" value="UniProtKB-SubCell"/>
</dbReference>
<evidence type="ECO:0000313" key="10">
    <source>
        <dbReference type="EMBL" id="CAH2301909.1"/>
    </source>
</evidence>
<organism evidence="10 11">
    <name type="scientific">Pelobates cultripes</name>
    <name type="common">Western spadefoot toad</name>
    <dbReference type="NCBI Taxonomy" id="61616"/>
    <lineage>
        <taxon>Eukaryota</taxon>
        <taxon>Metazoa</taxon>
        <taxon>Chordata</taxon>
        <taxon>Craniata</taxon>
        <taxon>Vertebrata</taxon>
        <taxon>Euteleostomi</taxon>
        <taxon>Amphibia</taxon>
        <taxon>Batrachia</taxon>
        <taxon>Anura</taxon>
        <taxon>Pelobatoidea</taxon>
        <taxon>Pelobatidae</taxon>
        <taxon>Pelobates</taxon>
    </lineage>
</organism>
<sequence>MLEDSNDDDNDMSIHRWEEKIPLANSSLEKTWLFHEIGRCYLALEAPVEARDYGEKSQVAAEEAEDTEWQLNASVLVAQAQVKLEEYESAVTNFENALQNAKLLNNKDAEIAIINALGDTKRIVNKINSDHDEKKTDKTLEENTGGEPETREETSSKDDV</sequence>
<protein>
    <submittedName>
        <fullName evidence="10">Tetratricopeptide repeat 25</fullName>
    </submittedName>
</protein>
<evidence type="ECO:0000256" key="7">
    <source>
        <dbReference type="ARBA" id="ARBA00023273"/>
    </source>
</evidence>
<dbReference type="Proteomes" id="UP001295444">
    <property type="component" value="Chromosome 06"/>
</dbReference>
<evidence type="ECO:0000256" key="8">
    <source>
        <dbReference type="SAM" id="Coils"/>
    </source>
</evidence>
<evidence type="ECO:0000256" key="5">
    <source>
        <dbReference type="ARBA" id="ARBA00022803"/>
    </source>
</evidence>
<keyword evidence="11" id="KW-1185">Reference proteome</keyword>
<comment type="subcellular location">
    <subcellularLocation>
        <location evidence="1">Cell projection</location>
        <location evidence="1">Cilium</location>
    </subcellularLocation>
    <subcellularLocation>
        <location evidence="2">Cytoplasm</location>
        <location evidence="2">Cytoskeleton</location>
    </subcellularLocation>
</comment>
<evidence type="ECO:0000256" key="4">
    <source>
        <dbReference type="ARBA" id="ARBA00022737"/>
    </source>
</evidence>
<name>A0AAD1SKC3_PELCU</name>
<evidence type="ECO:0000256" key="2">
    <source>
        <dbReference type="ARBA" id="ARBA00004245"/>
    </source>
</evidence>
<dbReference type="InterPro" id="IPR011990">
    <property type="entry name" value="TPR-like_helical_dom_sf"/>
</dbReference>
<evidence type="ECO:0000313" key="11">
    <source>
        <dbReference type="Proteomes" id="UP001295444"/>
    </source>
</evidence>
<feature type="compositionally biased region" description="Basic and acidic residues" evidence="9">
    <location>
        <begin position="128"/>
        <end position="141"/>
    </location>
</feature>
<dbReference type="PANTHER" id="PTHR23040">
    <property type="match status" value="1"/>
</dbReference>
<feature type="compositionally biased region" description="Basic and acidic residues" evidence="9">
    <location>
        <begin position="148"/>
        <end position="160"/>
    </location>
</feature>
<evidence type="ECO:0000256" key="6">
    <source>
        <dbReference type="ARBA" id="ARBA00023212"/>
    </source>
</evidence>
<evidence type="ECO:0000256" key="9">
    <source>
        <dbReference type="SAM" id="MobiDB-lite"/>
    </source>
</evidence>
<dbReference type="Gene3D" id="1.25.40.10">
    <property type="entry name" value="Tetratricopeptide repeat domain"/>
    <property type="match status" value="1"/>
</dbReference>
<feature type="region of interest" description="Disordered" evidence="9">
    <location>
        <begin position="127"/>
        <end position="160"/>
    </location>
</feature>
<keyword evidence="6" id="KW-0206">Cytoskeleton</keyword>
<keyword evidence="7" id="KW-0966">Cell projection</keyword>
<proteinExistence type="predicted"/>
<gene>
    <name evidence="10" type="ORF">PECUL_23A024812</name>
</gene>
<keyword evidence="3" id="KW-0963">Cytoplasm</keyword>
<accession>A0AAD1SKC3</accession>
<keyword evidence="8" id="KW-0175">Coiled coil</keyword>
<dbReference type="GO" id="GO:0005737">
    <property type="term" value="C:cytoplasm"/>
    <property type="evidence" value="ECO:0007669"/>
    <property type="project" value="TreeGrafter"/>
</dbReference>
<evidence type="ECO:0000256" key="1">
    <source>
        <dbReference type="ARBA" id="ARBA00004138"/>
    </source>
</evidence>
<dbReference type="PANTHER" id="PTHR23040:SF1">
    <property type="entry name" value="OUTER DYNEIN ARM-DOCKING COMPLEX SUBUNIT 4"/>
    <property type="match status" value="1"/>
</dbReference>
<keyword evidence="4" id="KW-0677">Repeat</keyword>
<dbReference type="InterPro" id="IPR040111">
    <property type="entry name" value="ODAD4"/>
</dbReference>
<dbReference type="SUPFAM" id="SSF48452">
    <property type="entry name" value="TPR-like"/>
    <property type="match status" value="1"/>
</dbReference>
<dbReference type="EMBL" id="OW240917">
    <property type="protein sequence ID" value="CAH2301909.1"/>
    <property type="molecule type" value="Genomic_DNA"/>
</dbReference>
<keyword evidence="5" id="KW-0802">TPR repeat</keyword>
<dbReference type="AlphaFoldDB" id="A0AAD1SKC3"/>